<proteinExistence type="predicted"/>
<organism evidence="2 3">
    <name type="scientific">Streptomyces malaysiensis</name>
    <dbReference type="NCBI Taxonomy" id="92644"/>
    <lineage>
        <taxon>Bacteria</taxon>
        <taxon>Bacillati</taxon>
        <taxon>Actinomycetota</taxon>
        <taxon>Actinomycetes</taxon>
        <taxon>Kitasatosporales</taxon>
        <taxon>Streptomycetaceae</taxon>
        <taxon>Streptomyces</taxon>
        <taxon>Streptomyces violaceusniger group</taxon>
    </lineage>
</organism>
<evidence type="ECO:0000259" key="1">
    <source>
        <dbReference type="Pfam" id="PF13699"/>
    </source>
</evidence>
<dbReference type="EMBL" id="LJIW01000001">
    <property type="protein sequence ID" value="PNG93983.1"/>
    <property type="molecule type" value="Genomic_DNA"/>
</dbReference>
<evidence type="ECO:0000313" key="3">
    <source>
        <dbReference type="Proteomes" id="UP000236520"/>
    </source>
</evidence>
<evidence type="ECO:0000313" key="2">
    <source>
        <dbReference type="EMBL" id="PNG93983.1"/>
    </source>
</evidence>
<dbReference type="Proteomes" id="UP000236520">
    <property type="component" value="Unassembled WGS sequence"/>
</dbReference>
<gene>
    <name evidence="2" type="ORF">SMF913_10008</name>
</gene>
<name>A0A2J7Z139_STRMQ</name>
<feature type="domain" description="eCIS core" evidence="1">
    <location>
        <begin position="2"/>
        <end position="55"/>
    </location>
</feature>
<dbReference type="AlphaFoldDB" id="A0A2J7Z139"/>
<keyword evidence="3" id="KW-1185">Reference proteome</keyword>
<protein>
    <recommendedName>
        <fullName evidence="1">eCIS core domain-containing protein</fullName>
    </recommendedName>
</protein>
<comment type="caution">
    <text evidence="2">The sequence shown here is derived from an EMBL/GenBank/DDBJ whole genome shotgun (WGS) entry which is preliminary data.</text>
</comment>
<sequence>MSAARIHTGPIAQRAVEAFGAEAVMLGTDVMLSSRAKDNAEVLGHELSHVDTNLRGIIETGMEQGHGTLVTDPGQLSERAAGVDGAAWKAGEEVAPFVLS</sequence>
<dbReference type="Pfam" id="PF13699">
    <property type="entry name" value="eCIS_core"/>
    <property type="match status" value="1"/>
</dbReference>
<accession>A0A2J7Z139</accession>
<dbReference type="InterPro" id="IPR025295">
    <property type="entry name" value="eCIS_core_dom"/>
</dbReference>
<reference evidence="2 3" key="1">
    <citation type="submission" date="2015-09" db="EMBL/GenBank/DDBJ databases">
        <title>Genome sequence, genome mining and natural product profiling of a biocontrol bacterium Streptomyces malaysiensis F913.</title>
        <authorList>
            <person name="Xu Y."/>
            <person name="Wei J."/>
            <person name="Xie J."/>
            <person name="Li T."/>
            <person name="Zhou Z."/>
        </authorList>
    </citation>
    <scope>NUCLEOTIDE SEQUENCE [LARGE SCALE GENOMIC DNA]</scope>
    <source>
        <strain evidence="2 3">F913</strain>
    </source>
</reference>